<dbReference type="AlphaFoldDB" id="A0A1X7VHM9"/>
<evidence type="ECO:0000256" key="6">
    <source>
        <dbReference type="ARBA" id="ARBA00023136"/>
    </source>
</evidence>
<feature type="transmembrane region" description="Helical" evidence="8">
    <location>
        <begin position="861"/>
        <end position="877"/>
    </location>
</feature>
<sequence>MYHLVLLVFLALAPYTHGVVLQVRRDQQNSSDADIFTTLMDALKPVENGTYTENVTILLLESIENLTKSFELKNLSGFSLISETKTYIQCLQPEGLYFLNSTDIYIDKILLGKCGFNFTTITLRLVSWPAVFLFENVTNITILYVTFSESKGTALKLLDCAGTIQINNTLFSEAQVPITTETDELIGGGSIYILQKKTSSDVVIFGCMLSSNRLIGEGYTRGGAIAVIYHTAYNSLYIASLYLNGNHAMIGSCMYIAFVGDANHNRVLLYNDKVYGHKCYNSTSGINIKYKCIGSLNFQFLPNPQSPIAGHNSVTIDSNEISKNVAFAGGAMSVSAKRQSTEIALTNTFIMINTLMQFNRAQVGSTIHLSDLPGQESGYLLMPILQLTITNSFITNKSNVTVGQGTIYSNKMSLQLGPSYAKIRDSMGTGIVMSGAQVTILPDTIVTFKGNIGKLGGGLALLNQASLVVQGRSNVTFEGNSANDKGGAIYISNYFDNYALPMTGVQCAVKYNETSFFNFTGNMADHKENAIFSTSVLSCAENELVNSSTAPPFCWSNWYYEGSTCSRQVFTSPATIQKTKPSLSINVFPGFPFPLPIRLVDDYGKDITSKFVVSAFVIEGNSSVDSSSQYIAGGNTTIYAVPDQIITVAIETSEPRVVYTELKFNIQHCPPGYYTVSKESNIKGMDCVCGKYPSNVVICNKIISSAKIMTGWCMTYDTELGMGVVGPWQFFGHNKHQMEQDGYYKLPSTLQELDEFFLLLPNTVYSANGEVKGMKLLYMDASVEYGSSKHIWLMMISIIVLSLIVIPLPLILLLYPLQVVQRCLHRTHLNHRALRAFMDSFQGCYRIGTEKTRDARSFSSVYFFLRIIVLAVLMSAMDSVVEGMLQVMTMIMVVCLIVTVQPYKKQWNNTLDVFIFCVLILVKVTILVQSVSHQLNKEFVALGIIMILLPLVYISVYVGRRLFKKCYKKKSKISGENEDVDMFEVDFADRVINPREYEPLLNKTD</sequence>
<keyword evidence="8" id="KW-0812">Transmembrane</keyword>
<evidence type="ECO:0000256" key="8">
    <source>
        <dbReference type="SAM" id="Phobius"/>
    </source>
</evidence>
<dbReference type="SUPFAM" id="SSF51126">
    <property type="entry name" value="Pectin lyase-like"/>
    <property type="match status" value="1"/>
</dbReference>
<evidence type="ECO:0008006" key="11">
    <source>
        <dbReference type="Google" id="ProtNLM"/>
    </source>
</evidence>
<dbReference type="NCBIfam" id="TIGR01376">
    <property type="entry name" value="POMP_repeat"/>
    <property type="match status" value="1"/>
</dbReference>
<feature type="signal peptide" evidence="9">
    <location>
        <begin position="1"/>
        <end position="18"/>
    </location>
</feature>
<keyword evidence="5 9" id="KW-0732">Signal</keyword>
<keyword evidence="8" id="KW-1133">Transmembrane helix</keyword>
<feature type="transmembrane region" description="Helical" evidence="8">
    <location>
        <begin position="883"/>
        <end position="901"/>
    </location>
</feature>
<feature type="transmembrane region" description="Helical" evidence="8">
    <location>
        <begin position="913"/>
        <end position="933"/>
    </location>
</feature>
<dbReference type="GO" id="GO:0005576">
    <property type="term" value="C:extracellular region"/>
    <property type="evidence" value="ECO:0007669"/>
    <property type="project" value="UniProtKB-SubCell"/>
</dbReference>
<dbReference type="InParanoid" id="A0A1X7VHM9"/>
<organism evidence="10">
    <name type="scientific">Amphimedon queenslandica</name>
    <name type="common">Sponge</name>
    <dbReference type="NCBI Taxonomy" id="400682"/>
    <lineage>
        <taxon>Eukaryota</taxon>
        <taxon>Metazoa</taxon>
        <taxon>Porifera</taxon>
        <taxon>Demospongiae</taxon>
        <taxon>Heteroscleromorpha</taxon>
        <taxon>Haplosclerida</taxon>
        <taxon>Niphatidae</taxon>
        <taxon>Amphimedon</taxon>
    </lineage>
</organism>
<proteinExistence type="predicted"/>
<feature type="transmembrane region" description="Helical" evidence="8">
    <location>
        <begin position="939"/>
        <end position="959"/>
    </location>
</feature>
<name>A0A1X7VHM9_AMPQE</name>
<evidence type="ECO:0000256" key="4">
    <source>
        <dbReference type="ARBA" id="ARBA00022525"/>
    </source>
</evidence>
<comment type="subcellular location">
    <subcellularLocation>
        <location evidence="1">Cell envelope</location>
    </subcellularLocation>
    <subcellularLocation>
        <location evidence="2">Cell outer membrane</location>
    </subcellularLocation>
    <subcellularLocation>
        <location evidence="3">Secreted</location>
    </subcellularLocation>
</comment>
<dbReference type="InterPro" id="IPR003368">
    <property type="entry name" value="POMP_repeat"/>
</dbReference>
<accession>A0A1X7VHM9</accession>
<evidence type="ECO:0000313" key="10">
    <source>
        <dbReference type="EnsemblMetazoa" id="Aqu2.1.39821_001"/>
    </source>
</evidence>
<evidence type="ECO:0000256" key="7">
    <source>
        <dbReference type="ARBA" id="ARBA00023237"/>
    </source>
</evidence>
<evidence type="ECO:0000256" key="1">
    <source>
        <dbReference type="ARBA" id="ARBA00004196"/>
    </source>
</evidence>
<feature type="chain" id="PRO_5012824147" description="Right handed beta helix domain-containing protein" evidence="9">
    <location>
        <begin position="19"/>
        <end position="1005"/>
    </location>
</feature>
<dbReference type="EnsemblMetazoa" id="Aqu2.1.39821_001">
    <property type="protein sequence ID" value="Aqu2.1.39821_001"/>
    <property type="gene ID" value="Aqu2.1.39821"/>
</dbReference>
<feature type="transmembrane region" description="Helical" evidence="8">
    <location>
        <begin position="791"/>
        <end position="817"/>
    </location>
</feature>
<keyword evidence="6 8" id="KW-0472">Membrane</keyword>
<evidence type="ECO:0000256" key="9">
    <source>
        <dbReference type="SAM" id="SignalP"/>
    </source>
</evidence>
<evidence type="ECO:0000256" key="2">
    <source>
        <dbReference type="ARBA" id="ARBA00004442"/>
    </source>
</evidence>
<keyword evidence="7" id="KW-0998">Cell outer membrane</keyword>
<protein>
    <recommendedName>
        <fullName evidence="11">Right handed beta helix domain-containing protein</fullName>
    </recommendedName>
</protein>
<reference evidence="10" key="1">
    <citation type="submission" date="2017-05" db="UniProtKB">
        <authorList>
            <consortium name="EnsemblMetazoa"/>
        </authorList>
    </citation>
    <scope>IDENTIFICATION</scope>
</reference>
<keyword evidence="4" id="KW-0964">Secreted</keyword>
<evidence type="ECO:0000256" key="3">
    <source>
        <dbReference type="ARBA" id="ARBA00004613"/>
    </source>
</evidence>
<dbReference type="InterPro" id="IPR011050">
    <property type="entry name" value="Pectin_lyase_fold/virulence"/>
</dbReference>
<evidence type="ECO:0000256" key="5">
    <source>
        <dbReference type="ARBA" id="ARBA00022729"/>
    </source>
</evidence>